<keyword evidence="2" id="KW-1185">Reference proteome</keyword>
<reference evidence="1 2" key="1">
    <citation type="submission" date="2022-10" db="EMBL/GenBank/DDBJ databases">
        <title>Paucibacter sp. hw1 Genome sequencing.</title>
        <authorList>
            <person name="Park S."/>
        </authorList>
    </citation>
    <scope>NUCLEOTIDE SEQUENCE [LARGE SCALE GENOMIC DNA]</scope>
    <source>
        <strain evidence="2">hw1</strain>
    </source>
</reference>
<dbReference type="RefSeq" id="WP_273602206.1">
    <property type="nucleotide sequence ID" value="NZ_JAQQXT010000018.1"/>
</dbReference>
<dbReference type="InterPro" id="IPR021317">
    <property type="entry name" value="DUF2917"/>
</dbReference>
<comment type="caution">
    <text evidence="1">The sequence shown here is derived from an EMBL/GenBank/DDBJ whole genome shotgun (WGS) entry which is preliminary data.</text>
</comment>
<gene>
    <name evidence="1" type="ORF">PRZ03_21580</name>
</gene>
<dbReference type="Pfam" id="PF11142">
    <property type="entry name" value="DUF2917"/>
    <property type="match status" value="1"/>
</dbReference>
<accession>A0ABT5KJP7</accession>
<sequence length="96" mass="10110">MMSYSQALWALAPGEAMSLEIGPGARELAVAQGRVWLTQQGRAQAPAEDLWLEAGQSVALASGSRVVLEAWPQAAFQLLVPPGACRPNQPPCKSAP</sequence>
<proteinExistence type="predicted"/>
<dbReference type="EMBL" id="JAQQXT010000018">
    <property type="protein sequence ID" value="MDC8774161.1"/>
    <property type="molecule type" value="Genomic_DNA"/>
</dbReference>
<organism evidence="1 2">
    <name type="scientific">Roseateles albus</name>
    <dbReference type="NCBI Taxonomy" id="2987525"/>
    <lineage>
        <taxon>Bacteria</taxon>
        <taxon>Pseudomonadati</taxon>
        <taxon>Pseudomonadota</taxon>
        <taxon>Betaproteobacteria</taxon>
        <taxon>Burkholderiales</taxon>
        <taxon>Sphaerotilaceae</taxon>
        <taxon>Roseateles</taxon>
    </lineage>
</organism>
<evidence type="ECO:0000313" key="1">
    <source>
        <dbReference type="EMBL" id="MDC8774161.1"/>
    </source>
</evidence>
<dbReference type="Proteomes" id="UP001221189">
    <property type="component" value="Unassembled WGS sequence"/>
</dbReference>
<name>A0ABT5KJP7_9BURK</name>
<evidence type="ECO:0000313" key="2">
    <source>
        <dbReference type="Proteomes" id="UP001221189"/>
    </source>
</evidence>
<protein>
    <submittedName>
        <fullName evidence="1">DUF2917 domain-containing protein</fullName>
    </submittedName>
</protein>